<comment type="caution">
    <text evidence="3">The sequence shown here is derived from an EMBL/GenBank/DDBJ whole genome shotgun (WGS) entry which is preliminary data.</text>
</comment>
<proteinExistence type="predicted"/>
<evidence type="ECO:0000256" key="1">
    <source>
        <dbReference type="SAM" id="MobiDB-lite"/>
    </source>
</evidence>
<reference evidence="4" key="1">
    <citation type="submission" date="2019-06" db="EMBL/GenBank/DDBJ databases">
        <authorList>
            <person name="Broberg M."/>
        </authorList>
    </citation>
    <scope>NUCLEOTIDE SEQUENCE [LARGE SCALE GENOMIC DNA]</scope>
</reference>
<feature type="compositionally biased region" description="Low complexity" evidence="1">
    <location>
        <begin position="44"/>
        <end position="54"/>
    </location>
</feature>
<dbReference type="EMBL" id="CABFOC020000035">
    <property type="protein sequence ID" value="CAH0049151.1"/>
    <property type="molecule type" value="Genomic_DNA"/>
</dbReference>
<evidence type="ECO:0000256" key="2">
    <source>
        <dbReference type="SAM" id="Phobius"/>
    </source>
</evidence>
<name>A0A9N9Z509_9HYPO</name>
<feature type="transmembrane region" description="Helical" evidence="2">
    <location>
        <begin position="133"/>
        <end position="154"/>
    </location>
</feature>
<sequence length="331" mass="35920">MASFSRGLLQHSLRPLSSPRILLSELSAPRAARLFTTSPCWHAAASSSSPAKATRPPPSSRPSQRGQPPKPGGLTNYALIKTLATKPSPTVLYEGASHFWFYFGCWTSGITILTWTCLTAPSVVSQPEGVPSWVSWVYGASYALLTGMGFFLISKTPNIVSSIRVLPAAAATATKAAAPANVPAAAARRAASAAGAAAPAGGLTMEVTVQRMVPLLQPKVLRVPLEKVSLKSRLSLPEEYVPELRRKELARKAEQEQVALRRFDMEHLLTMPFRRMGRALKALFRGVRSAWTDMGWGVMTVDGKNYKVNVEKGFAHDGFRTLERIVPIDPK</sequence>
<evidence type="ECO:0000313" key="3">
    <source>
        <dbReference type="EMBL" id="CAH0049151.1"/>
    </source>
</evidence>
<organism evidence="3 4">
    <name type="scientific">Clonostachys solani</name>
    <dbReference type="NCBI Taxonomy" id="160281"/>
    <lineage>
        <taxon>Eukaryota</taxon>
        <taxon>Fungi</taxon>
        <taxon>Dikarya</taxon>
        <taxon>Ascomycota</taxon>
        <taxon>Pezizomycotina</taxon>
        <taxon>Sordariomycetes</taxon>
        <taxon>Hypocreomycetidae</taxon>
        <taxon>Hypocreales</taxon>
        <taxon>Bionectriaceae</taxon>
        <taxon>Clonostachys</taxon>
    </lineage>
</organism>
<dbReference type="OrthoDB" id="4140442at2759"/>
<evidence type="ECO:0000313" key="4">
    <source>
        <dbReference type="Proteomes" id="UP000775872"/>
    </source>
</evidence>
<keyword evidence="2" id="KW-1133">Transmembrane helix</keyword>
<dbReference type="Proteomes" id="UP000775872">
    <property type="component" value="Unassembled WGS sequence"/>
</dbReference>
<keyword evidence="2" id="KW-0812">Transmembrane</keyword>
<feature type="transmembrane region" description="Helical" evidence="2">
    <location>
        <begin position="99"/>
        <end position="121"/>
    </location>
</feature>
<reference evidence="3 4" key="2">
    <citation type="submission" date="2021-10" db="EMBL/GenBank/DDBJ databases">
        <authorList>
            <person name="Piombo E."/>
        </authorList>
    </citation>
    <scope>NUCLEOTIDE SEQUENCE [LARGE SCALE GENOMIC DNA]</scope>
</reference>
<protein>
    <submittedName>
        <fullName evidence="3">Uncharacterized protein</fullName>
    </submittedName>
</protein>
<gene>
    <name evidence="3" type="ORF">CSOL1703_00001105</name>
</gene>
<accession>A0A9N9Z509</accession>
<keyword evidence="2" id="KW-0472">Membrane</keyword>
<keyword evidence="4" id="KW-1185">Reference proteome</keyword>
<feature type="region of interest" description="Disordered" evidence="1">
    <location>
        <begin position="44"/>
        <end position="71"/>
    </location>
</feature>
<dbReference type="AlphaFoldDB" id="A0A9N9Z509"/>